<feature type="region of interest" description="Disordered" evidence="1">
    <location>
        <begin position="342"/>
        <end position="361"/>
    </location>
</feature>
<name>A0A482A200_TRICY</name>
<organism evidence="3">
    <name type="scientific">Tripedalia cystophora</name>
    <name type="common">Mangrove box jellyfish</name>
    <dbReference type="NCBI Taxonomy" id="6141"/>
    <lineage>
        <taxon>Eukaryota</taxon>
        <taxon>Metazoa</taxon>
        <taxon>Cnidaria</taxon>
        <taxon>Cubozoa</taxon>
        <taxon>Carybdeida</taxon>
        <taxon>Tripedaliidae</taxon>
        <taxon>Tripedalia</taxon>
    </lineage>
</organism>
<evidence type="ECO:0000313" key="3">
    <source>
        <dbReference type="EMBL" id="QBL07847.1"/>
    </source>
</evidence>
<feature type="signal peptide" evidence="2">
    <location>
        <begin position="1"/>
        <end position="23"/>
    </location>
</feature>
<proteinExistence type="evidence at transcript level"/>
<feature type="chain" id="PRO_5019815831" evidence="2">
    <location>
        <begin position="24"/>
        <end position="409"/>
    </location>
</feature>
<accession>A0A482A200</accession>
<dbReference type="AlphaFoldDB" id="A0A482A200"/>
<evidence type="ECO:0000256" key="2">
    <source>
        <dbReference type="SAM" id="SignalP"/>
    </source>
</evidence>
<protein>
    <submittedName>
        <fullName evidence="3">RRFamide</fullName>
    </submittedName>
</protein>
<evidence type="ECO:0000256" key="1">
    <source>
        <dbReference type="SAM" id="MobiDB-lite"/>
    </source>
</evidence>
<keyword evidence="2" id="KW-0732">Signal</keyword>
<dbReference type="EMBL" id="MH705358">
    <property type="protein sequence ID" value="QBL07847.1"/>
    <property type="molecule type" value="mRNA"/>
</dbReference>
<reference evidence="3" key="1">
    <citation type="journal article" date="2019" name="BMC Genomics">
        <title>De novo transcriptome assembly of the cubomedusa Tripedalia cystophora, including the analysis of a set of genes involved in peptidergic neurotransmission.</title>
        <authorList>
            <person name="Nielsen S.K."/>
            <person name="Koch T.L."/>
            <person name="Hauser F."/>
            <person name="Garm A."/>
            <person name="Grimmelikhuijzen C.J."/>
        </authorList>
    </citation>
    <scope>NUCLEOTIDE SEQUENCE</scope>
</reference>
<sequence length="409" mass="48089">MKPQTQELLLLITLCISFQNGYSLENSYLQEAFNDANEEFLQCRDMLISSAVKKLVGSRWNDERTVENSDFQKKPRDHFRKRTFNSGNWNQEFPQQFHDIAGELEEIAIQIIAFCRFKILNSNKKDLDAFKRDSYELSHDEAKEKKSILGEGSTESSAKFLKADEPIWSSPAIEVRTKNDRNLRVYTLQELKETNAMIGQHLAAFGILAKKETTGLKPNRRRFGKREVISSASDKIPNRRRFGREVRHGSFSWQYTKKEIPREFVTGENLIRKETPRRRFGKKRDSETDYQRRRFGKRENNENYRKFASLPQNRRFGKREGAENYLRLARIQQNRRFGKRNVDDAKDLGNEYHGKALSDDRGKRDLRSFRRSLFHKDSAFGQAWFKRSKMLAEEDTKSRASNSKRTKAD</sequence>